<dbReference type="Pfam" id="PF14825">
    <property type="entry name" value="CFAP77"/>
    <property type="match status" value="1"/>
</dbReference>
<proteinExistence type="predicted"/>
<evidence type="ECO:0000313" key="3">
    <source>
        <dbReference type="Proteomes" id="UP000824540"/>
    </source>
</evidence>
<comment type="caution">
    <text evidence="2">The sequence shown here is derived from an EMBL/GenBank/DDBJ whole genome shotgun (WGS) entry which is preliminary data.</text>
</comment>
<dbReference type="AlphaFoldDB" id="A0A8T2PT22"/>
<feature type="region of interest" description="Disordered" evidence="1">
    <location>
        <begin position="1"/>
        <end position="23"/>
    </location>
</feature>
<dbReference type="PANTHER" id="PTHR28617">
    <property type="entry name" value="CILIA- AND FLAGELLA-ASSOCIATED PROTEIN 77"/>
    <property type="match status" value="1"/>
</dbReference>
<organism evidence="2 3">
    <name type="scientific">Albula glossodonta</name>
    <name type="common">roundjaw bonefish</name>
    <dbReference type="NCBI Taxonomy" id="121402"/>
    <lineage>
        <taxon>Eukaryota</taxon>
        <taxon>Metazoa</taxon>
        <taxon>Chordata</taxon>
        <taxon>Craniata</taxon>
        <taxon>Vertebrata</taxon>
        <taxon>Euteleostomi</taxon>
        <taxon>Actinopterygii</taxon>
        <taxon>Neopterygii</taxon>
        <taxon>Teleostei</taxon>
        <taxon>Albuliformes</taxon>
        <taxon>Albulidae</taxon>
        <taxon>Albula</taxon>
    </lineage>
</organism>
<evidence type="ECO:0000313" key="2">
    <source>
        <dbReference type="EMBL" id="KAG9354503.1"/>
    </source>
</evidence>
<evidence type="ECO:0000256" key="1">
    <source>
        <dbReference type="SAM" id="MobiDB-lite"/>
    </source>
</evidence>
<evidence type="ECO:0008006" key="4">
    <source>
        <dbReference type="Google" id="ProtNLM"/>
    </source>
</evidence>
<dbReference type="OrthoDB" id="532484at2759"/>
<gene>
    <name evidence="2" type="ORF">JZ751_001213</name>
</gene>
<dbReference type="Proteomes" id="UP000824540">
    <property type="component" value="Unassembled WGS sequence"/>
</dbReference>
<sequence length="276" mass="30749">MAQGVEGEMDYHRQPTLGKTRSKGLSFPGPDFVYGTVTAIKDGGVSEAADIHLKMSNFPLRIFESSGTRASRTRQGCLQNGLNSISHWHSYSVPGSGSGTRSKKGEKDFVALNREGVKSGLVTAKEHYQYRATHDIRRQIPAKDGSKFALTPKIPDITFGAPTGQGQEKGGECTIRDKIMAPVGLVWPCTRSINRWFPVPSPSTPISDLLEHRYYQRWLEDQQTKDRVMLEQRQKRIGPALNTFRDPEARKKAFSAHYSDSVARRGHLGQGTYNLT</sequence>
<reference evidence="2" key="1">
    <citation type="thesis" date="2021" institute="BYU ScholarsArchive" country="Provo, UT, USA">
        <title>Applications of and Algorithms for Genome Assembly and Genomic Analyses with an Emphasis on Marine Teleosts.</title>
        <authorList>
            <person name="Pickett B.D."/>
        </authorList>
    </citation>
    <scope>NUCLEOTIDE SEQUENCE</scope>
    <source>
        <strain evidence="2">HI-2016</strain>
    </source>
</reference>
<dbReference type="InterPro" id="IPR029147">
    <property type="entry name" value="CFAP77"/>
</dbReference>
<name>A0A8T2PT22_9TELE</name>
<dbReference type="EMBL" id="JAFBMS010000002">
    <property type="protein sequence ID" value="KAG9354503.1"/>
    <property type="molecule type" value="Genomic_DNA"/>
</dbReference>
<protein>
    <recommendedName>
        <fullName evidence="4">Cilia- and flagella-associated protein 77</fullName>
    </recommendedName>
</protein>
<dbReference type="PANTHER" id="PTHR28617:SF1">
    <property type="entry name" value="CILIA- AND FLAGELLA-ASSOCIATED PROTEIN 77"/>
    <property type="match status" value="1"/>
</dbReference>
<keyword evidence="3" id="KW-1185">Reference proteome</keyword>
<accession>A0A8T2PT22</accession>